<organism evidence="4 5">
    <name type="scientific">Paraburkholderia tropica</name>
    <dbReference type="NCBI Taxonomy" id="92647"/>
    <lineage>
        <taxon>Bacteria</taxon>
        <taxon>Pseudomonadati</taxon>
        <taxon>Pseudomonadota</taxon>
        <taxon>Betaproteobacteria</taxon>
        <taxon>Burkholderiales</taxon>
        <taxon>Burkholderiaceae</taxon>
        <taxon>Paraburkholderia</taxon>
    </lineage>
</organism>
<dbReference type="PANTHER" id="PTHR37828">
    <property type="entry name" value="GSR2449 PROTEIN"/>
    <property type="match status" value="1"/>
</dbReference>
<gene>
    <name evidence="3" type="ORF">C7400_105219</name>
    <name evidence="4" type="ORF">SAMN05216550_106218</name>
</gene>
<reference evidence="4 5" key="1">
    <citation type="submission" date="2016-10" db="EMBL/GenBank/DDBJ databases">
        <authorList>
            <person name="Varghese N."/>
            <person name="Submissions S."/>
        </authorList>
    </citation>
    <scope>NUCLEOTIDE SEQUENCE [LARGE SCALE GENOMIC DNA]</scope>
    <source>
        <strain evidence="4 5">LMG 22274</strain>
    </source>
</reference>
<dbReference type="InterPro" id="IPR011008">
    <property type="entry name" value="Dimeric_a/b-barrel"/>
</dbReference>
<name>A0A1A5X3U4_9BURK</name>
<dbReference type="Proteomes" id="UP000183529">
    <property type="component" value="Unassembled WGS sequence"/>
</dbReference>
<reference evidence="3 6" key="2">
    <citation type="submission" date="2018-05" db="EMBL/GenBank/DDBJ databases">
        <title>Genomic Encyclopedia of Type Strains, Phase IV (KMG-V): Genome sequencing to study the core and pangenomes of soil and plant-associated prokaryotes.</title>
        <authorList>
            <person name="Whitman W."/>
        </authorList>
    </citation>
    <scope>NUCLEOTIDE SEQUENCE [LARGE SCALE GENOMIC DNA]</scope>
    <source>
        <strain evidence="3 6">SIr-6563</strain>
    </source>
</reference>
<proteinExistence type="inferred from homology"/>
<dbReference type="Proteomes" id="UP000247515">
    <property type="component" value="Unassembled WGS sequence"/>
</dbReference>
<comment type="caution">
    <text evidence="4">The sequence shown here is derived from an EMBL/GenBank/DDBJ whole genome shotgun (WGS) entry which is preliminary data.</text>
</comment>
<evidence type="ECO:0000313" key="5">
    <source>
        <dbReference type="Proteomes" id="UP000183529"/>
    </source>
</evidence>
<dbReference type="Pfam" id="PF03795">
    <property type="entry name" value="YCII"/>
    <property type="match status" value="1"/>
</dbReference>
<dbReference type="AlphaFoldDB" id="A0A1A5X3U4"/>
<dbReference type="SUPFAM" id="SSF54909">
    <property type="entry name" value="Dimeric alpha+beta barrel"/>
    <property type="match status" value="1"/>
</dbReference>
<dbReference type="EMBL" id="QJJV01000005">
    <property type="protein sequence ID" value="PXX18157.1"/>
    <property type="molecule type" value="Genomic_DNA"/>
</dbReference>
<protein>
    <submittedName>
        <fullName evidence="4">Uncharacterized conserved protein YciI, contains a putative active-site phosphohistidine</fullName>
    </submittedName>
    <submittedName>
        <fullName evidence="3">Uncharacterized protein YciI</fullName>
    </submittedName>
</protein>
<dbReference type="InterPro" id="IPR005545">
    <property type="entry name" value="YCII"/>
</dbReference>
<comment type="similarity">
    <text evidence="1">Belongs to the YciI family.</text>
</comment>
<evidence type="ECO:0000313" key="6">
    <source>
        <dbReference type="Proteomes" id="UP000247515"/>
    </source>
</evidence>
<evidence type="ECO:0000256" key="1">
    <source>
        <dbReference type="ARBA" id="ARBA00007689"/>
    </source>
</evidence>
<dbReference type="PANTHER" id="PTHR37828:SF1">
    <property type="entry name" value="YCII-RELATED DOMAIN-CONTAINING PROTEIN"/>
    <property type="match status" value="1"/>
</dbReference>
<dbReference type="EMBL" id="FNZM01000006">
    <property type="protein sequence ID" value="SEJ60502.1"/>
    <property type="molecule type" value="Genomic_DNA"/>
</dbReference>
<accession>A0A1A5X3U4</accession>
<dbReference type="Gene3D" id="3.30.70.1060">
    <property type="entry name" value="Dimeric alpha+beta barrel"/>
    <property type="match status" value="1"/>
</dbReference>
<keyword evidence="6" id="KW-1185">Reference proteome</keyword>
<evidence type="ECO:0000259" key="2">
    <source>
        <dbReference type="Pfam" id="PF03795"/>
    </source>
</evidence>
<dbReference type="GeneID" id="61307666"/>
<evidence type="ECO:0000313" key="4">
    <source>
        <dbReference type="EMBL" id="SEJ60502.1"/>
    </source>
</evidence>
<dbReference type="OrthoDB" id="9814407at2"/>
<dbReference type="RefSeq" id="WP_065063853.1">
    <property type="nucleotide sequence ID" value="NZ_CADFGN010000006.1"/>
</dbReference>
<sequence>MYIVTLTYCVSHERIDDALPAHRVYLDAQFAAGNFIAAGPKLPRDGGVIVASNMDRARLDTILAADPFAQQELATYAVTEFKATRLAPGLNLPVPEAS</sequence>
<feature type="domain" description="YCII-related" evidence="2">
    <location>
        <begin position="6"/>
        <end position="82"/>
    </location>
</feature>
<evidence type="ECO:0000313" key="3">
    <source>
        <dbReference type="EMBL" id="PXX18157.1"/>
    </source>
</evidence>